<evidence type="ECO:0000256" key="11">
    <source>
        <dbReference type="ARBA" id="ARBA00023214"/>
    </source>
</evidence>
<evidence type="ECO:0000256" key="1">
    <source>
        <dbReference type="ARBA" id="ARBA00004651"/>
    </source>
</evidence>
<evidence type="ECO:0000256" key="16">
    <source>
        <dbReference type="SAM" id="SignalP"/>
    </source>
</evidence>
<keyword evidence="9" id="KW-0869">Chloride channel</keyword>
<evidence type="ECO:0008006" key="19">
    <source>
        <dbReference type="Google" id="ProtNLM"/>
    </source>
</evidence>
<keyword evidence="3" id="KW-0813">Transport</keyword>
<dbReference type="RefSeq" id="XP_068350282.1">
    <property type="nucleotide sequence ID" value="XM_068510986.1"/>
</dbReference>
<proteinExistence type="inferred from homology"/>
<accession>A0A1J4JEQ4</accession>
<feature type="compositionally biased region" description="Basic and acidic residues" evidence="14">
    <location>
        <begin position="804"/>
        <end position="815"/>
    </location>
</feature>
<evidence type="ECO:0000256" key="10">
    <source>
        <dbReference type="ARBA" id="ARBA00023180"/>
    </source>
</evidence>
<dbReference type="GeneID" id="94845690"/>
<dbReference type="GO" id="GO:0034707">
    <property type="term" value="C:chloride channel complex"/>
    <property type="evidence" value="ECO:0007669"/>
    <property type="project" value="UniProtKB-KW"/>
</dbReference>
<evidence type="ECO:0000256" key="6">
    <source>
        <dbReference type="ARBA" id="ARBA00022989"/>
    </source>
</evidence>
<dbReference type="GO" id="GO:0072320">
    <property type="term" value="F:volume-sensitive chloride channel activity"/>
    <property type="evidence" value="ECO:0007669"/>
    <property type="project" value="TreeGrafter"/>
</dbReference>
<keyword evidence="16" id="KW-0732">Signal</keyword>
<evidence type="ECO:0000256" key="3">
    <source>
        <dbReference type="ARBA" id="ARBA00022448"/>
    </source>
</evidence>
<comment type="subcellular location">
    <subcellularLocation>
        <location evidence="1">Cell membrane</location>
        <topology evidence="1">Multi-pass membrane protein</topology>
    </subcellularLocation>
</comment>
<reference evidence="17" key="1">
    <citation type="submission" date="2016-10" db="EMBL/GenBank/DDBJ databases">
        <authorList>
            <person name="Benchimol M."/>
            <person name="Almeida L.G."/>
            <person name="Vasconcelos A.T."/>
            <person name="Perreira-Neves A."/>
            <person name="Rosa I.A."/>
            <person name="Tasca T."/>
            <person name="Bogo M.R."/>
            <person name="de Souza W."/>
        </authorList>
    </citation>
    <scope>NUCLEOTIDE SEQUENCE [LARGE SCALE GENOMIC DNA]</scope>
    <source>
        <strain evidence="17">K</strain>
    </source>
</reference>
<evidence type="ECO:0000256" key="8">
    <source>
        <dbReference type="ARBA" id="ARBA00023136"/>
    </source>
</evidence>
<protein>
    <recommendedName>
        <fullName evidence="19">Prominin</fullName>
    </recommendedName>
</protein>
<dbReference type="GO" id="GO:0005886">
    <property type="term" value="C:plasma membrane"/>
    <property type="evidence" value="ECO:0007669"/>
    <property type="project" value="UniProtKB-SubCell"/>
</dbReference>
<feature type="coiled-coil region" evidence="13">
    <location>
        <begin position="322"/>
        <end position="356"/>
    </location>
</feature>
<feature type="transmembrane region" description="Helical" evidence="15">
    <location>
        <begin position="446"/>
        <end position="473"/>
    </location>
</feature>
<evidence type="ECO:0000256" key="12">
    <source>
        <dbReference type="ARBA" id="ARBA00023303"/>
    </source>
</evidence>
<evidence type="ECO:0000256" key="2">
    <source>
        <dbReference type="ARBA" id="ARBA00009849"/>
    </source>
</evidence>
<keyword evidence="12" id="KW-0407">Ion channel</keyword>
<keyword evidence="4" id="KW-1003">Cell membrane</keyword>
<evidence type="ECO:0000256" key="5">
    <source>
        <dbReference type="ARBA" id="ARBA00022692"/>
    </source>
</evidence>
<evidence type="ECO:0000313" key="17">
    <source>
        <dbReference type="EMBL" id="OHS97145.1"/>
    </source>
</evidence>
<feature type="region of interest" description="Disordered" evidence="14">
    <location>
        <begin position="760"/>
        <end position="836"/>
    </location>
</feature>
<dbReference type="PANTHER" id="PTHR12424:SF8">
    <property type="entry name" value="PROTEIN TWEETY"/>
    <property type="match status" value="1"/>
</dbReference>
<evidence type="ECO:0000256" key="14">
    <source>
        <dbReference type="SAM" id="MobiDB-lite"/>
    </source>
</evidence>
<feature type="transmembrane region" description="Helical" evidence="15">
    <location>
        <begin position="411"/>
        <end position="434"/>
    </location>
</feature>
<keyword evidence="10" id="KW-0325">Glycoprotein</keyword>
<feature type="transmembrane region" description="Helical" evidence="15">
    <location>
        <begin position="145"/>
        <end position="169"/>
    </location>
</feature>
<name>A0A1J4JEQ4_9EUKA</name>
<feature type="signal peptide" evidence="16">
    <location>
        <begin position="1"/>
        <end position="16"/>
    </location>
</feature>
<gene>
    <name evidence="17" type="ORF">TRFO_36702</name>
</gene>
<dbReference type="GO" id="GO:0005229">
    <property type="term" value="F:intracellularly calcium-gated chloride channel activity"/>
    <property type="evidence" value="ECO:0007669"/>
    <property type="project" value="TreeGrafter"/>
</dbReference>
<sequence length="836" mass="93629">MALSLLFLFALHSTSASYLDKKETKGGVFGWFNALGKLKKYKIKFLGIQSNGKDIDIDEIVKDVVPNLVTYSNLTQIIYDNLGKLTNPEAQSFHILSNDNAETNNNFENFKKYFGDFGITKYVTVETANNAIGSIWGYVNSCLTVLIFFCIVFVLFIVNFIGCCCCCKAKNHDDPSCKGKMCFSITSSLILISAVFFIMSISSLKNVKTVIEKLDTEILSDIFKQLSGDLENIFSMNTSNPNSIYSTFLPSIRCIQANVSLIGDTMTEKADEIMENATMINATAYSIMNIIEVIKNDDIPEVNTAYQAATGESGTLSLNFNFNDLQQGLDDSLSDVKQLETEIKSYTTMVDEIDTKLNDVLDTFLKLHDNQAKSILDYAKKHSSNLDKTYTDGFRYYLQVYRDNFNLIQGLYIALGVILILSIFIYYFCFCTFCSLSRCCSSTPSIFPLIWSIIMVFLGFVLTFIGLICLYAGSVFENLLDNGVSEIVTVYFPDNKLIFPTLYIGPYTKYLINSSIDITWNVQPNMLEIFNNLNVVDGTYDIVDLFGISNAFNLSGLSNQLYDYIYNISQDFVLPVLVMEKLNNAVHSLETNNDIKDSIDEYQQGGENSFSDQINSMLARIDSIVSGNPEDISAAKEKLNKLKEKLDSVSLQYSTMATDIHINIPKNYMTAAGYVQTSIRTAINNVGITLLHAIPLIYNLINEISAKQLVKYYPALKNPIAYDIPYIGANLSLSAHLVFIGFFSLVIVMWIRRKDQLSNSKKKRSGSSYSSDSSDSYSQPKPVRARTRMSNKKKNSSSSSTFSSKHESGQNKKQDSSSYSSSSFDSDRNASKAMIF</sequence>
<comment type="caution">
    <text evidence="17">The sequence shown here is derived from an EMBL/GenBank/DDBJ whole genome shotgun (WGS) entry which is preliminary data.</text>
</comment>
<keyword evidence="8 15" id="KW-0472">Membrane</keyword>
<evidence type="ECO:0000313" key="18">
    <source>
        <dbReference type="Proteomes" id="UP000179807"/>
    </source>
</evidence>
<evidence type="ECO:0000256" key="15">
    <source>
        <dbReference type="SAM" id="Phobius"/>
    </source>
</evidence>
<dbReference type="AlphaFoldDB" id="A0A1J4JEQ4"/>
<keyword evidence="13" id="KW-0175">Coiled coil</keyword>
<evidence type="ECO:0000256" key="4">
    <source>
        <dbReference type="ARBA" id="ARBA00022475"/>
    </source>
</evidence>
<keyword evidence="18" id="KW-1185">Reference proteome</keyword>
<dbReference type="EMBL" id="MLAK01001134">
    <property type="protein sequence ID" value="OHS97145.1"/>
    <property type="molecule type" value="Genomic_DNA"/>
</dbReference>
<keyword evidence="6 15" id="KW-1133">Transmembrane helix</keyword>
<dbReference type="PANTHER" id="PTHR12424">
    <property type="entry name" value="TWEETY-RELATED"/>
    <property type="match status" value="1"/>
</dbReference>
<dbReference type="InterPro" id="IPR006990">
    <property type="entry name" value="Tweety"/>
</dbReference>
<feature type="transmembrane region" description="Helical" evidence="15">
    <location>
        <begin position="733"/>
        <end position="751"/>
    </location>
</feature>
<feature type="chain" id="PRO_5013017980" description="Prominin" evidence="16">
    <location>
        <begin position="17"/>
        <end position="836"/>
    </location>
</feature>
<evidence type="ECO:0000256" key="7">
    <source>
        <dbReference type="ARBA" id="ARBA00023065"/>
    </source>
</evidence>
<evidence type="ECO:0000256" key="9">
    <source>
        <dbReference type="ARBA" id="ARBA00023173"/>
    </source>
</evidence>
<dbReference type="Proteomes" id="UP000179807">
    <property type="component" value="Unassembled WGS sequence"/>
</dbReference>
<keyword evidence="5 15" id="KW-0812">Transmembrane</keyword>
<evidence type="ECO:0000256" key="13">
    <source>
        <dbReference type="SAM" id="Coils"/>
    </source>
</evidence>
<feature type="transmembrane region" description="Helical" evidence="15">
    <location>
        <begin position="181"/>
        <end position="201"/>
    </location>
</feature>
<feature type="compositionally biased region" description="Basic residues" evidence="14">
    <location>
        <begin position="783"/>
        <end position="795"/>
    </location>
</feature>
<dbReference type="VEuPathDB" id="TrichDB:TRFO_36702"/>
<organism evidence="17 18">
    <name type="scientific">Tritrichomonas foetus</name>
    <dbReference type="NCBI Taxonomy" id="1144522"/>
    <lineage>
        <taxon>Eukaryota</taxon>
        <taxon>Metamonada</taxon>
        <taxon>Parabasalia</taxon>
        <taxon>Tritrichomonadida</taxon>
        <taxon>Tritrichomonadidae</taxon>
        <taxon>Tritrichomonas</taxon>
    </lineage>
</organism>
<comment type="similarity">
    <text evidence="2">Belongs to the tweety family.</text>
</comment>
<keyword evidence="7" id="KW-0406">Ion transport</keyword>
<feature type="compositionally biased region" description="Low complexity" evidence="14">
    <location>
        <begin position="766"/>
        <end position="778"/>
    </location>
</feature>
<keyword evidence="11" id="KW-0868">Chloride</keyword>